<dbReference type="Gene3D" id="3.40.50.300">
    <property type="entry name" value="P-loop containing nucleotide triphosphate hydrolases"/>
    <property type="match status" value="1"/>
</dbReference>
<dbReference type="Proteomes" id="UP000261660">
    <property type="component" value="Unplaced"/>
</dbReference>
<dbReference type="GO" id="GO:0005525">
    <property type="term" value="F:GTP binding"/>
    <property type="evidence" value="ECO:0007669"/>
    <property type="project" value="UniProtKB-KW"/>
</dbReference>
<keyword evidence="3" id="KW-0342">GTP-binding</keyword>
<reference evidence="5" key="2">
    <citation type="submission" date="2025-09" db="UniProtKB">
        <authorList>
            <consortium name="Ensembl"/>
        </authorList>
    </citation>
    <scope>IDENTIFICATION</scope>
</reference>
<dbReference type="InterPro" id="IPR027417">
    <property type="entry name" value="P-loop_NTPase"/>
</dbReference>
<dbReference type="STRING" id="56723.ENSLBEP00000023505"/>
<comment type="similarity">
    <text evidence="1">Belongs to the TRAFAC class TrmE-Era-EngA-EngB-Septin-like GTPase superfamily. AIG1/Toc34/Toc159-like paraseptin GTPase family. IAN subfamily.</text>
</comment>
<dbReference type="Pfam" id="PF04548">
    <property type="entry name" value="AIG1"/>
    <property type="match status" value="1"/>
</dbReference>
<dbReference type="InterPro" id="IPR006703">
    <property type="entry name" value="G_AIG1"/>
</dbReference>
<evidence type="ECO:0000256" key="3">
    <source>
        <dbReference type="ARBA" id="ARBA00023134"/>
    </source>
</evidence>
<protein>
    <recommendedName>
        <fullName evidence="4">AIG1-type G domain-containing protein</fullName>
    </recommendedName>
</protein>
<keyword evidence="2" id="KW-0547">Nucleotide-binding</keyword>
<proteinExistence type="inferred from homology"/>
<sequence length="119" mass="12771">MKQSNSLSSNLSFIFLHAGCFCSNMDRRSDLTIILLGNSGVGKSASGNTILGLTAFESRKSFASVTKEISIKTGTVFGKQISVVDTPGIFGSEDVIKSRCQGLLDAAKTWKKETQKMIS</sequence>
<dbReference type="InterPro" id="IPR045058">
    <property type="entry name" value="GIMA/IAN/Toc"/>
</dbReference>
<name>A0A3Q3MS75_9LABR</name>
<dbReference type="AlphaFoldDB" id="A0A3Q3MS75"/>
<accession>A0A3Q3MS75</accession>
<evidence type="ECO:0000256" key="2">
    <source>
        <dbReference type="ARBA" id="ARBA00022741"/>
    </source>
</evidence>
<evidence type="ECO:0000313" key="5">
    <source>
        <dbReference type="Ensembl" id="ENSLBEP00000023505.1"/>
    </source>
</evidence>
<dbReference type="InParanoid" id="A0A3Q3MS75"/>
<dbReference type="PROSITE" id="PS51720">
    <property type="entry name" value="G_AIG1"/>
    <property type="match status" value="1"/>
</dbReference>
<evidence type="ECO:0000256" key="1">
    <source>
        <dbReference type="ARBA" id="ARBA00008535"/>
    </source>
</evidence>
<dbReference type="Ensembl" id="ENSLBET00000024738.1">
    <property type="protein sequence ID" value="ENSLBEP00000023505.1"/>
    <property type="gene ID" value="ENSLBEG00000018043.1"/>
</dbReference>
<dbReference type="PANTHER" id="PTHR10903:SF170">
    <property type="entry name" value="GTPASE IMAP FAMILY MEMBER 7"/>
    <property type="match status" value="1"/>
</dbReference>
<dbReference type="PANTHER" id="PTHR10903">
    <property type="entry name" value="GTPASE, IMAP FAMILY MEMBER-RELATED"/>
    <property type="match status" value="1"/>
</dbReference>
<feature type="domain" description="AIG1-type G" evidence="4">
    <location>
        <begin position="28"/>
        <end position="119"/>
    </location>
</feature>
<evidence type="ECO:0000259" key="4">
    <source>
        <dbReference type="PROSITE" id="PS51720"/>
    </source>
</evidence>
<dbReference type="SUPFAM" id="SSF52540">
    <property type="entry name" value="P-loop containing nucleoside triphosphate hydrolases"/>
    <property type="match status" value="1"/>
</dbReference>
<evidence type="ECO:0000313" key="6">
    <source>
        <dbReference type="Proteomes" id="UP000261660"/>
    </source>
</evidence>
<keyword evidence="6" id="KW-1185">Reference proteome</keyword>
<organism evidence="5 6">
    <name type="scientific">Labrus bergylta</name>
    <name type="common">ballan wrasse</name>
    <dbReference type="NCBI Taxonomy" id="56723"/>
    <lineage>
        <taxon>Eukaryota</taxon>
        <taxon>Metazoa</taxon>
        <taxon>Chordata</taxon>
        <taxon>Craniata</taxon>
        <taxon>Vertebrata</taxon>
        <taxon>Euteleostomi</taxon>
        <taxon>Actinopterygii</taxon>
        <taxon>Neopterygii</taxon>
        <taxon>Teleostei</taxon>
        <taxon>Neoteleostei</taxon>
        <taxon>Acanthomorphata</taxon>
        <taxon>Eupercaria</taxon>
        <taxon>Labriformes</taxon>
        <taxon>Labridae</taxon>
        <taxon>Labrus</taxon>
    </lineage>
</organism>
<reference evidence="5" key="1">
    <citation type="submission" date="2025-08" db="UniProtKB">
        <authorList>
            <consortium name="Ensembl"/>
        </authorList>
    </citation>
    <scope>IDENTIFICATION</scope>
</reference>
<dbReference type="GeneTree" id="ENSGT01010000226714"/>